<keyword evidence="3 5" id="KW-0493">Microtubule</keyword>
<sequence>MALWQPSSTMDDDNHIHSPFNTDHLWKRSAFLEDSATYQSSLFASIELDIPTIKFDHPYAPRKPLDHELRLPDLDSFEFGPLPDLDSVEDVSVSTESLAAELEDDIWNIALELGPADKDVRFFAWETFEDETHQERYTPYISESGPDAFDAALLQSRSKEQGNIATGRVIKGDTLLDSLWNLGLGRSSILFSFSRKLRTFVPAIHDGRPSGTSLESAKSLTNRFILTGNTFLYLRSFVERTFSSPTSIPARVALATCVSTILSTFEDHLGRHSQDIRSFLQLQRLFYKPQEILIYVARLVDSVRHAKTNEHLSSVIHHRALEIEDGDEHLRHISTHILCRVAAPSLELLGEWIGIRSEDGTTPIAKRGGFVVDENKESEGPQEYSYNPAMMPRFLSSEDGNIFFETGNSLRFLKTHHPGHPLSCVEKFGIQPPELEWAFGWQDIEAVASKAKAYEEQLRKAIQEFSYGKDETLQTDAQPEPSAASKNPPDDIQPDFTKYIEESTQLFDQPPKRSSNELTSELQLLVEGIVSDEPETAQSLSFSPPISLTSTLSFNPLLTTQAKLVNATTLRLFFRSHHLRLHLSLQRQYHLLGDGVFSSRLASALFDPDRETAERRKGTIRSGVHMGLQLGTRNEWPPASSELRLALTGVLSESYYESALYQSTQAAKHSSVDQPSSESHILARKETSSLPGQLNFAVRTLSENEMEKCMDPDSLYALDFLRLQYVSPSPLNLVITTASLEKYDAIFRFLLRLLRMLFVVSHLPRTYPDPESRFFRMEAHHFVTATAAYIFQTGIAEHWQRFEEFIVQVEGKLSEEDAAGELGTRVREGLEAIKARHEECLDGIRFSLLLRRRQDSVLRLLEQIFDCVLLFAKVWNRERQKDARREMEEREKENVKDLYDKLKGKIRAFVSVVKGLMGKKGYGKGRGSGEENSLERLAVLLEGNAYYAGGSGRR</sequence>
<dbReference type="GO" id="GO:0005816">
    <property type="term" value="C:spindle pole body"/>
    <property type="evidence" value="ECO:0007669"/>
    <property type="project" value="UniProtKB-ARBA"/>
</dbReference>
<dbReference type="InterPro" id="IPR041470">
    <property type="entry name" value="GCP_N"/>
</dbReference>
<evidence type="ECO:0000313" key="9">
    <source>
        <dbReference type="EMBL" id="ORY18519.1"/>
    </source>
</evidence>
<keyword evidence="10" id="KW-1185">Reference proteome</keyword>
<protein>
    <recommendedName>
        <fullName evidence="5">Spindle pole body component</fullName>
    </recommendedName>
</protein>
<dbReference type="Proteomes" id="UP000193144">
    <property type="component" value="Unassembled WGS sequence"/>
</dbReference>
<dbReference type="STRING" id="1231657.A0A1Y2A7P1"/>
<evidence type="ECO:0000259" key="7">
    <source>
        <dbReference type="Pfam" id="PF04130"/>
    </source>
</evidence>
<name>A0A1Y2A7P1_9PLEO</name>
<keyword evidence="2 5" id="KW-0963">Cytoplasm</keyword>
<dbReference type="GO" id="GO:0031122">
    <property type="term" value="P:cytoplasmic microtubule organization"/>
    <property type="evidence" value="ECO:0007669"/>
    <property type="project" value="TreeGrafter"/>
</dbReference>
<dbReference type="PANTHER" id="PTHR19302:SF70">
    <property type="entry name" value="GAMMA-TUBULIN COMPLEX COMPONENT 6"/>
    <property type="match status" value="1"/>
</dbReference>
<evidence type="ECO:0000313" key="10">
    <source>
        <dbReference type="Proteomes" id="UP000193144"/>
    </source>
</evidence>
<dbReference type="InterPro" id="IPR007259">
    <property type="entry name" value="GCP"/>
</dbReference>
<gene>
    <name evidence="9" type="ORF">BCR34DRAFT_553762</name>
</gene>
<proteinExistence type="inferred from homology"/>
<evidence type="ECO:0000256" key="1">
    <source>
        <dbReference type="ARBA" id="ARBA00010337"/>
    </source>
</evidence>
<dbReference type="AlphaFoldDB" id="A0A1Y2A7P1"/>
<organism evidence="9 10">
    <name type="scientific">Clohesyomyces aquaticus</name>
    <dbReference type="NCBI Taxonomy" id="1231657"/>
    <lineage>
        <taxon>Eukaryota</taxon>
        <taxon>Fungi</taxon>
        <taxon>Dikarya</taxon>
        <taxon>Ascomycota</taxon>
        <taxon>Pezizomycotina</taxon>
        <taxon>Dothideomycetes</taxon>
        <taxon>Pleosporomycetidae</taxon>
        <taxon>Pleosporales</taxon>
        <taxon>Lindgomycetaceae</taxon>
        <taxon>Clohesyomyces</taxon>
    </lineage>
</organism>
<feature type="region of interest" description="Disordered" evidence="6">
    <location>
        <begin position="469"/>
        <end position="495"/>
    </location>
</feature>
<dbReference type="InterPro" id="IPR042241">
    <property type="entry name" value="GCP_C_sf"/>
</dbReference>
<dbReference type="Gene3D" id="1.20.120.1900">
    <property type="entry name" value="Gamma-tubulin complex, C-terminal domain"/>
    <property type="match status" value="1"/>
</dbReference>
<dbReference type="GO" id="GO:0005874">
    <property type="term" value="C:microtubule"/>
    <property type="evidence" value="ECO:0007669"/>
    <property type="project" value="UniProtKB-KW"/>
</dbReference>
<keyword evidence="4 5" id="KW-0206">Cytoskeleton</keyword>
<feature type="domain" description="Gamma tubulin complex component protein N-terminal" evidence="8">
    <location>
        <begin position="182"/>
        <end position="574"/>
    </location>
</feature>
<dbReference type="Pfam" id="PF04130">
    <property type="entry name" value="GCP_C_terminal"/>
    <property type="match status" value="1"/>
</dbReference>
<dbReference type="GO" id="GO:0051321">
    <property type="term" value="P:meiotic cell cycle"/>
    <property type="evidence" value="ECO:0007669"/>
    <property type="project" value="TreeGrafter"/>
</dbReference>
<evidence type="ECO:0000259" key="8">
    <source>
        <dbReference type="Pfam" id="PF17681"/>
    </source>
</evidence>
<dbReference type="GO" id="GO:0000278">
    <property type="term" value="P:mitotic cell cycle"/>
    <property type="evidence" value="ECO:0007669"/>
    <property type="project" value="TreeGrafter"/>
</dbReference>
<dbReference type="GO" id="GO:0043015">
    <property type="term" value="F:gamma-tubulin binding"/>
    <property type="evidence" value="ECO:0007669"/>
    <property type="project" value="InterPro"/>
</dbReference>
<accession>A0A1Y2A7P1</accession>
<comment type="caution">
    <text evidence="9">The sequence shown here is derived from an EMBL/GenBank/DDBJ whole genome shotgun (WGS) entry which is preliminary data.</text>
</comment>
<dbReference type="GO" id="GO:0000930">
    <property type="term" value="C:gamma-tubulin complex"/>
    <property type="evidence" value="ECO:0007669"/>
    <property type="project" value="TreeGrafter"/>
</dbReference>
<evidence type="ECO:0000256" key="6">
    <source>
        <dbReference type="SAM" id="MobiDB-lite"/>
    </source>
</evidence>
<comment type="similarity">
    <text evidence="1 5">Belongs to the TUBGCP family.</text>
</comment>
<dbReference type="GO" id="GO:0051225">
    <property type="term" value="P:spindle assembly"/>
    <property type="evidence" value="ECO:0007669"/>
    <property type="project" value="TreeGrafter"/>
</dbReference>
<evidence type="ECO:0000256" key="3">
    <source>
        <dbReference type="ARBA" id="ARBA00022701"/>
    </source>
</evidence>
<evidence type="ECO:0000256" key="4">
    <source>
        <dbReference type="ARBA" id="ARBA00023212"/>
    </source>
</evidence>
<dbReference type="PANTHER" id="PTHR19302">
    <property type="entry name" value="GAMMA TUBULIN COMPLEX PROTEIN"/>
    <property type="match status" value="1"/>
</dbReference>
<feature type="domain" description="Gamma tubulin complex component C-terminal" evidence="7">
    <location>
        <begin position="579"/>
        <end position="947"/>
    </location>
</feature>
<dbReference type="InterPro" id="IPR040457">
    <property type="entry name" value="GCP_C"/>
</dbReference>
<dbReference type="GO" id="GO:0051011">
    <property type="term" value="F:microtubule minus-end binding"/>
    <property type="evidence" value="ECO:0007669"/>
    <property type="project" value="TreeGrafter"/>
</dbReference>
<dbReference type="GO" id="GO:0007020">
    <property type="term" value="P:microtubule nucleation"/>
    <property type="evidence" value="ECO:0007669"/>
    <property type="project" value="InterPro"/>
</dbReference>
<reference evidence="9 10" key="1">
    <citation type="submission" date="2016-07" db="EMBL/GenBank/DDBJ databases">
        <title>Pervasive Adenine N6-methylation of Active Genes in Fungi.</title>
        <authorList>
            <consortium name="DOE Joint Genome Institute"/>
            <person name="Mondo S.J."/>
            <person name="Dannebaum R.O."/>
            <person name="Kuo R.C."/>
            <person name="Labutti K."/>
            <person name="Haridas S."/>
            <person name="Kuo A."/>
            <person name="Salamov A."/>
            <person name="Ahrendt S.R."/>
            <person name="Lipzen A."/>
            <person name="Sullivan W."/>
            <person name="Andreopoulos W.B."/>
            <person name="Clum A."/>
            <person name="Lindquist E."/>
            <person name="Daum C."/>
            <person name="Ramamoorthy G.K."/>
            <person name="Gryganskyi A."/>
            <person name="Culley D."/>
            <person name="Magnuson J.K."/>
            <person name="James T.Y."/>
            <person name="O'Malley M.A."/>
            <person name="Stajich J.E."/>
            <person name="Spatafora J.W."/>
            <person name="Visel A."/>
            <person name="Grigoriev I.V."/>
        </authorList>
    </citation>
    <scope>NUCLEOTIDE SEQUENCE [LARGE SCALE GENOMIC DNA]</scope>
    <source>
        <strain evidence="9 10">CBS 115471</strain>
    </source>
</reference>
<dbReference type="OrthoDB" id="775571at2759"/>
<dbReference type="GO" id="GO:0000922">
    <property type="term" value="C:spindle pole"/>
    <property type="evidence" value="ECO:0007669"/>
    <property type="project" value="InterPro"/>
</dbReference>
<comment type="subcellular location">
    <subcellularLocation>
        <location evidence="5">Cytoplasm</location>
        <location evidence="5">Cytoskeleton</location>
        <location evidence="5">Microtubule organizing center</location>
    </subcellularLocation>
</comment>
<evidence type="ECO:0000256" key="2">
    <source>
        <dbReference type="ARBA" id="ARBA00022490"/>
    </source>
</evidence>
<dbReference type="FunFam" id="1.20.120.1900:FF:000013">
    <property type="entry name" value="Spindle pole body component"/>
    <property type="match status" value="1"/>
</dbReference>
<evidence type="ECO:0000256" key="5">
    <source>
        <dbReference type="RuleBase" id="RU363050"/>
    </source>
</evidence>
<dbReference type="Pfam" id="PF17681">
    <property type="entry name" value="GCP_N_terminal"/>
    <property type="match status" value="1"/>
</dbReference>
<dbReference type="EMBL" id="MCFA01000006">
    <property type="protein sequence ID" value="ORY18519.1"/>
    <property type="molecule type" value="Genomic_DNA"/>
</dbReference>